<keyword evidence="2" id="KW-1185">Reference proteome</keyword>
<evidence type="ECO:0000313" key="1">
    <source>
        <dbReference type="EMBL" id="KAL2734035.1"/>
    </source>
</evidence>
<protein>
    <submittedName>
        <fullName evidence="1">Uncharacterized protein</fullName>
    </submittedName>
</protein>
<dbReference type="EMBL" id="JAUDFV010000074">
    <property type="protein sequence ID" value="KAL2734035.1"/>
    <property type="molecule type" value="Genomic_DNA"/>
</dbReference>
<reference evidence="1 2" key="1">
    <citation type="journal article" date="2024" name="Ann. Entomol. Soc. Am.">
        <title>Genomic analyses of the southern and eastern yellowjacket wasps (Hymenoptera: Vespidae) reveal evolutionary signatures of social life.</title>
        <authorList>
            <person name="Catto M.A."/>
            <person name="Caine P.B."/>
            <person name="Orr S.E."/>
            <person name="Hunt B.G."/>
            <person name="Goodisman M.A.D."/>
        </authorList>
    </citation>
    <scope>NUCLEOTIDE SEQUENCE [LARGE SCALE GENOMIC DNA]</scope>
    <source>
        <strain evidence="1">233</strain>
        <tissue evidence="1">Head and thorax</tissue>
    </source>
</reference>
<name>A0ABD2BN65_VESSQ</name>
<proteinExistence type="predicted"/>
<accession>A0ABD2BN65</accession>
<evidence type="ECO:0000313" key="2">
    <source>
        <dbReference type="Proteomes" id="UP001607302"/>
    </source>
</evidence>
<dbReference type="AlphaFoldDB" id="A0ABD2BN65"/>
<dbReference type="Proteomes" id="UP001607302">
    <property type="component" value="Unassembled WGS sequence"/>
</dbReference>
<organism evidence="1 2">
    <name type="scientific">Vespula squamosa</name>
    <name type="common">Southern yellow jacket</name>
    <name type="synonym">Wasp</name>
    <dbReference type="NCBI Taxonomy" id="30214"/>
    <lineage>
        <taxon>Eukaryota</taxon>
        <taxon>Metazoa</taxon>
        <taxon>Ecdysozoa</taxon>
        <taxon>Arthropoda</taxon>
        <taxon>Hexapoda</taxon>
        <taxon>Insecta</taxon>
        <taxon>Pterygota</taxon>
        <taxon>Neoptera</taxon>
        <taxon>Endopterygota</taxon>
        <taxon>Hymenoptera</taxon>
        <taxon>Apocrita</taxon>
        <taxon>Aculeata</taxon>
        <taxon>Vespoidea</taxon>
        <taxon>Vespidae</taxon>
        <taxon>Vespinae</taxon>
        <taxon>Vespula</taxon>
    </lineage>
</organism>
<comment type="caution">
    <text evidence="1">The sequence shown here is derived from an EMBL/GenBank/DDBJ whole genome shotgun (WGS) entry which is preliminary data.</text>
</comment>
<gene>
    <name evidence="1" type="ORF">V1478_003733</name>
</gene>
<sequence>MAPLLSDAPDLHGYPHLEPLPNCPSAIKTAESTVAKSMIDRSLLERHLLWPSYRIESQHLAPSSEAECVQSPSGSRYEDNYRLVTPLDCGEKEPREAPLANGWSAALTRQRDHVESDQRNPYIWLRDSVGLGRREPIVCSPSLISTCFVRRTASYTLVSSRHYKHHIRNTI</sequence>